<comment type="caution">
    <text evidence="6">The sequence shown here is derived from an EMBL/GenBank/DDBJ whole genome shotgun (WGS) entry which is preliminary data.</text>
</comment>
<accession>A0ABT3E486</accession>
<dbReference type="Pfam" id="PF07681">
    <property type="entry name" value="DoxX"/>
    <property type="match status" value="1"/>
</dbReference>
<keyword evidence="3 5" id="KW-1133">Transmembrane helix</keyword>
<evidence type="ECO:0000256" key="4">
    <source>
        <dbReference type="ARBA" id="ARBA00023136"/>
    </source>
</evidence>
<gene>
    <name evidence="6" type="ORF">OIT44_03985</name>
</gene>
<reference evidence="6 7" key="1">
    <citation type="submission" date="2022-10" db="EMBL/GenBank/DDBJ databases">
        <title>Weissella fermenti sp. nov., isolated from fermented cabbage.</title>
        <authorList>
            <person name="Lee J.K."/>
            <person name="Baek J.H."/>
            <person name="Choi D.G."/>
            <person name="Kim J.M."/>
            <person name="Jeon C.O."/>
        </authorList>
    </citation>
    <scope>NUCLEOTIDE SEQUENCE [LARGE SCALE GENOMIC DNA]</scope>
    <source>
        <strain evidence="6 7">KACC 18534</strain>
    </source>
</reference>
<evidence type="ECO:0000256" key="2">
    <source>
        <dbReference type="ARBA" id="ARBA00022692"/>
    </source>
</evidence>
<proteinExistence type="predicted"/>
<name>A0ABT3E486_9LACO</name>
<dbReference type="Proteomes" id="UP001526225">
    <property type="component" value="Unassembled WGS sequence"/>
</dbReference>
<sequence length="168" mass="18881">MNHLLRNSRKASYMLLVLRLYLGYLWLTAGLSKVFMEGGFHAEGLITGAINQGSPEQPFAYPWFQSFLKLMTDNGQDAALFNLMVPWGEVFVGLGLIFGTFTLAAAFFGLVMNFTYLLSGMVSVNPTFIIIEFIILTAGFNAGKIGLDYWVTPYLRRKFPFIHKESAE</sequence>
<comment type="subcellular location">
    <subcellularLocation>
        <location evidence="1">Membrane</location>
        <topology evidence="1">Multi-pass membrane protein</topology>
    </subcellularLocation>
</comment>
<evidence type="ECO:0000313" key="6">
    <source>
        <dbReference type="EMBL" id="MCW0953234.1"/>
    </source>
</evidence>
<dbReference type="RefSeq" id="WP_213409654.1">
    <property type="nucleotide sequence ID" value="NZ_CP074441.1"/>
</dbReference>
<evidence type="ECO:0000256" key="1">
    <source>
        <dbReference type="ARBA" id="ARBA00004141"/>
    </source>
</evidence>
<keyword evidence="7" id="KW-1185">Reference proteome</keyword>
<dbReference type="InterPro" id="IPR032808">
    <property type="entry name" value="DoxX"/>
</dbReference>
<feature type="transmembrane region" description="Helical" evidence="5">
    <location>
        <begin position="128"/>
        <end position="147"/>
    </location>
</feature>
<feature type="transmembrane region" description="Helical" evidence="5">
    <location>
        <begin position="90"/>
        <end position="116"/>
    </location>
</feature>
<evidence type="ECO:0000256" key="3">
    <source>
        <dbReference type="ARBA" id="ARBA00022989"/>
    </source>
</evidence>
<feature type="transmembrane region" description="Helical" evidence="5">
    <location>
        <begin position="12"/>
        <end position="31"/>
    </location>
</feature>
<organism evidence="6 7">
    <name type="scientific">Weissella ceti</name>
    <dbReference type="NCBI Taxonomy" id="759620"/>
    <lineage>
        <taxon>Bacteria</taxon>
        <taxon>Bacillati</taxon>
        <taxon>Bacillota</taxon>
        <taxon>Bacilli</taxon>
        <taxon>Lactobacillales</taxon>
        <taxon>Lactobacillaceae</taxon>
        <taxon>Weissella</taxon>
    </lineage>
</organism>
<keyword evidence="4 5" id="KW-0472">Membrane</keyword>
<dbReference type="EMBL" id="JAOZFE010000003">
    <property type="protein sequence ID" value="MCW0953234.1"/>
    <property type="molecule type" value="Genomic_DNA"/>
</dbReference>
<evidence type="ECO:0000313" key="7">
    <source>
        <dbReference type="Proteomes" id="UP001526225"/>
    </source>
</evidence>
<protein>
    <submittedName>
        <fullName evidence="6">DoxX family protein</fullName>
    </submittedName>
</protein>
<evidence type="ECO:0000256" key="5">
    <source>
        <dbReference type="SAM" id="Phobius"/>
    </source>
</evidence>
<dbReference type="PANTHER" id="PTHR39157:SF1">
    <property type="entry name" value="DOXX FAMILY PROTEIN"/>
    <property type="match status" value="1"/>
</dbReference>
<keyword evidence="2 5" id="KW-0812">Transmembrane</keyword>
<dbReference type="PANTHER" id="PTHR39157">
    <property type="entry name" value="INTEGRAL MEMBRANE PROTEIN-RELATED"/>
    <property type="match status" value="1"/>
</dbReference>